<dbReference type="Proteomes" id="UP001054945">
    <property type="component" value="Unassembled WGS sequence"/>
</dbReference>
<dbReference type="InterPro" id="IPR036691">
    <property type="entry name" value="Endo/exonu/phosph_ase_sf"/>
</dbReference>
<proteinExistence type="predicted"/>
<organism evidence="1 2">
    <name type="scientific">Caerostris extrusa</name>
    <name type="common">Bark spider</name>
    <name type="synonym">Caerostris bankana</name>
    <dbReference type="NCBI Taxonomy" id="172846"/>
    <lineage>
        <taxon>Eukaryota</taxon>
        <taxon>Metazoa</taxon>
        <taxon>Ecdysozoa</taxon>
        <taxon>Arthropoda</taxon>
        <taxon>Chelicerata</taxon>
        <taxon>Arachnida</taxon>
        <taxon>Araneae</taxon>
        <taxon>Araneomorphae</taxon>
        <taxon>Entelegynae</taxon>
        <taxon>Araneoidea</taxon>
        <taxon>Araneidae</taxon>
        <taxon>Caerostris</taxon>
    </lineage>
</organism>
<dbReference type="AlphaFoldDB" id="A0AAV4QKU1"/>
<evidence type="ECO:0000313" key="2">
    <source>
        <dbReference type="Proteomes" id="UP001054945"/>
    </source>
</evidence>
<keyword evidence="1" id="KW-0547">Nucleotide-binding</keyword>
<gene>
    <name evidence="1" type="primary">pif1_48</name>
    <name evidence="1" type="ORF">CEXT_589381</name>
</gene>
<comment type="caution">
    <text evidence="1">The sequence shown here is derived from an EMBL/GenBank/DDBJ whole genome shotgun (WGS) entry which is preliminary data.</text>
</comment>
<dbReference type="GO" id="GO:0004386">
    <property type="term" value="F:helicase activity"/>
    <property type="evidence" value="ECO:0007669"/>
    <property type="project" value="UniProtKB-KW"/>
</dbReference>
<reference evidence="1 2" key="1">
    <citation type="submission" date="2021-06" db="EMBL/GenBank/DDBJ databases">
        <title>Caerostris extrusa draft genome.</title>
        <authorList>
            <person name="Kono N."/>
            <person name="Arakawa K."/>
        </authorList>
    </citation>
    <scope>NUCLEOTIDE SEQUENCE [LARGE SCALE GENOMIC DNA]</scope>
</reference>
<name>A0AAV4QKU1_CAEEX</name>
<accession>A0AAV4QKU1</accession>
<keyword evidence="1" id="KW-0378">Hydrolase</keyword>
<dbReference type="SUPFAM" id="SSF56219">
    <property type="entry name" value="DNase I-like"/>
    <property type="match status" value="1"/>
</dbReference>
<protein>
    <submittedName>
        <fullName evidence="1">ATP-dependent DNA helicase</fullName>
    </submittedName>
</protein>
<keyword evidence="1" id="KW-0067">ATP-binding</keyword>
<evidence type="ECO:0000313" key="1">
    <source>
        <dbReference type="EMBL" id="GIY08889.1"/>
    </source>
</evidence>
<keyword evidence="2" id="KW-1185">Reference proteome</keyword>
<keyword evidence="1" id="KW-0347">Helicase</keyword>
<dbReference type="EMBL" id="BPLR01006305">
    <property type="protein sequence ID" value="GIY08889.1"/>
    <property type="molecule type" value="Genomic_DNA"/>
</dbReference>
<sequence>MFPNHDLGIHALVANFKTNVRVAILYAKTGSIDDDITTAIDKSLDSKKPDHKIVLAGDFNIDMNTEHRREFCKIMVEIYYMISRNNIAQFTTRARKSIDAVFSTHSVRTFYNFSFINS</sequence>
<dbReference type="Gene3D" id="3.60.10.10">
    <property type="entry name" value="Endonuclease/exonuclease/phosphatase"/>
    <property type="match status" value="1"/>
</dbReference>